<feature type="domain" description="Nematode cuticle collagen N-terminal" evidence="5">
    <location>
        <begin position="5"/>
        <end position="57"/>
    </location>
</feature>
<accession>G0PIB8</accession>
<sequence length="124" mass="13127">MSVTKATAGALCLSSATLILSLYAIFSIYSDVQSIWSQLDQEMDQFKVTTDDLWTQMLGLGAATVSNRQRRQGKEQYGGYEAQGENYASAPSHNPSNAPGASYSAGTGGYSGGTGHAQNSYGKK</sequence>
<evidence type="ECO:0000313" key="7">
    <source>
        <dbReference type="Proteomes" id="UP000008068"/>
    </source>
</evidence>
<evidence type="ECO:0000256" key="1">
    <source>
        <dbReference type="ARBA" id="ARBA00011518"/>
    </source>
</evidence>
<organism evidence="7">
    <name type="scientific">Caenorhabditis brenneri</name>
    <name type="common">Nematode worm</name>
    <dbReference type="NCBI Taxonomy" id="135651"/>
    <lineage>
        <taxon>Eukaryota</taxon>
        <taxon>Metazoa</taxon>
        <taxon>Ecdysozoa</taxon>
        <taxon>Nematoda</taxon>
        <taxon>Chromadorea</taxon>
        <taxon>Rhabditida</taxon>
        <taxon>Rhabditina</taxon>
        <taxon>Rhabditomorpha</taxon>
        <taxon>Rhabditoidea</taxon>
        <taxon>Rhabditidae</taxon>
        <taxon>Peloderinae</taxon>
        <taxon>Caenorhabditis</taxon>
    </lineage>
</organism>
<dbReference type="HOGENOM" id="CLU_2005919_0_0_1"/>
<dbReference type="EMBL" id="GL380547">
    <property type="protein sequence ID" value="EGT57522.1"/>
    <property type="molecule type" value="Genomic_DNA"/>
</dbReference>
<keyword evidence="3" id="KW-1015">Disulfide bond</keyword>
<dbReference type="InterPro" id="IPR002486">
    <property type="entry name" value="Col_cuticle_N"/>
</dbReference>
<evidence type="ECO:0000256" key="2">
    <source>
        <dbReference type="ARBA" id="ARBA00022737"/>
    </source>
</evidence>
<dbReference type="Pfam" id="PF01484">
    <property type="entry name" value="Col_cuticle_N"/>
    <property type="match status" value="1"/>
</dbReference>
<dbReference type="Proteomes" id="UP000008068">
    <property type="component" value="Unassembled WGS sequence"/>
</dbReference>
<proteinExistence type="predicted"/>
<evidence type="ECO:0000256" key="3">
    <source>
        <dbReference type="ARBA" id="ARBA00023157"/>
    </source>
</evidence>
<feature type="region of interest" description="Disordered" evidence="4">
    <location>
        <begin position="65"/>
        <end position="124"/>
    </location>
</feature>
<keyword evidence="7" id="KW-1185">Reference proteome</keyword>
<dbReference type="OMA" id="VCERCRF"/>
<dbReference type="GO" id="GO:0042302">
    <property type="term" value="F:structural constituent of cuticle"/>
    <property type="evidence" value="ECO:0007669"/>
    <property type="project" value="InterPro"/>
</dbReference>
<feature type="compositionally biased region" description="Gly residues" evidence="4">
    <location>
        <begin position="106"/>
        <end position="115"/>
    </location>
</feature>
<dbReference type="eggNOG" id="KOG3544">
    <property type="taxonomic scope" value="Eukaryota"/>
</dbReference>
<dbReference type="STRING" id="135651.G0PIB8"/>
<reference evidence="7" key="1">
    <citation type="submission" date="2011-07" db="EMBL/GenBank/DDBJ databases">
        <authorList>
            <consortium name="Caenorhabditis brenneri Sequencing and Analysis Consortium"/>
            <person name="Wilson R.K."/>
        </authorList>
    </citation>
    <scope>NUCLEOTIDE SEQUENCE [LARGE SCALE GENOMIC DNA]</scope>
    <source>
        <strain evidence="7">PB2801</strain>
    </source>
</reference>
<evidence type="ECO:0000256" key="4">
    <source>
        <dbReference type="SAM" id="MobiDB-lite"/>
    </source>
</evidence>
<dbReference type="SMART" id="SM01088">
    <property type="entry name" value="Col_cuticle_N"/>
    <property type="match status" value="1"/>
</dbReference>
<gene>
    <name evidence="6" type="ORF">CAEBREN_11119</name>
</gene>
<dbReference type="OrthoDB" id="6380629at2759"/>
<protein>
    <recommendedName>
        <fullName evidence="5">Nematode cuticle collagen N-terminal domain-containing protein</fullName>
    </recommendedName>
</protein>
<dbReference type="InParanoid" id="G0PIB8"/>
<name>G0PIB8_CAEBE</name>
<dbReference type="AlphaFoldDB" id="G0PIB8"/>
<comment type="subunit">
    <text evidence="1">Collagen polypeptide chains are complexed within the cuticle by disulfide bonds and other types of covalent cross-links.</text>
</comment>
<feature type="compositionally biased region" description="Polar residues" evidence="4">
    <location>
        <begin position="89"/>
        <end position="99"/>
    </location>
</feature>
<evidence type="ECO:0000259" key="5">
    <source>
        <dbReference type="SMART" id="SM01088"/>
    </source>
</evidence>
<evidence type="ECO:0000313" key="6">
    <source>
        <dbReference type="EMBL" id="EGT57522.1"/>
    </source>
</evidence>
<keyword evidence="2" id="KW-0677">Repeat</keyword>